<dbReference type="InterPro" id="IPR004304">
    <property type="entry name" value="FmdA_AmdA"/>
</dbReference>
<sequence>MRNVSITLRRHKFMLNIHAITHNKWDNQLPPIATANSGEEIEVETKEASDGQITPTSNIEQLRRLDFDRIHPLTGPIEVQGAEPGDALEVEFLEFEDMGWGWTAVLPGFGLLADEGYTSPVDLAGPALKLWNVKEGTARAKFGELSVRLPISPFPGVIGTALPSKGRFSTIPPRENGGNMDIKHLNTGSKLYLPVFVRGAMFSIGDTHLAQGDGEVCGTAVEAPMRIKLRVNVVKRAGIREPLFVTSGVREFSKYLAFPGMDSNMWVATKKAVKSTIAFLSGYMEPVEAYMLASTAVDLKVSEVVDQPTWIVTAYLPTEIFEEKLEFPRPS</sequence>
<name>A0A830GXD1_9CREN</name>
<dbReference type="AlphaFoldDB" id="A0A830GXD1"/>
<comment type="caution">
    <text evidence="1">The sequence shown here is derived from an EMBL/GenBank/DDBJ whole genome shotgun (WGS) entry which is preliminary data.</text>
</comment>
<dbReference type="Gene3D" id="3.10.28.20">
    <property type="entry name" value="Acetamidase/Formamidase-like domains"/>
    <property type="match status" value="1"/>
</dbReference>
<reference evidence="1" key="2">
    <citation type="submission" date="2020-09" db="EMBL/GenBank/DDBJ databases">
        <authorList>
            <person name="Sun Q."/>
            <person name="Ohkuma M."/>
        </authorList>
    </citation>
    <scope>NUCLEOTIDE SEQUENCE</scope>
    <source>
        <strain evidence="1">JCM 31740</strain>
    </source>
</reference>
<dbReference type="EMBL" id="BMQS01000004">
    <property type="protein sequence ID" value="GGT90263.1"/>
    <property type="molecule type" value="Genomic_DNA"/>
</dbReference>
<protein>
    <submittedName>
        <fullName evidence="1">Acetamidase</fullName>
    </submittedName>
</protein>
<dbReference type="SUPFAM" id="SSF141130">
    <property type="entry name" value="Acetamidase/Formamidase-like"/>
    <property type="match status" value="1"/>
</dbReference>
<dbReference type="Gene3D" id="2.60.120.580">
    <property type="entry name" value="Acetamidase/Formamidase-like domains"/>
    <property type="match status" value="2"/>
</dbReference>
<dbReference type="PANTHER" id="PTHR31891">
    <property type="entry name" value="FORMAMIDASE C869.04-RELATED"/>
    <property type="match status" value="1"/>
</dbReference>
<dbReference type="GO" id="GO:0016811">
    <property type="term" value="F:hydrolase activity, acting on carbon-nitrogen (but not peptide) bonds, in linear amides"/>
    <property type="evidence" value="ECO:0007669"/>
    <property type="project" value="InterPro"/>
</dbReference>
<gene>
    <name evidence="1" type="ORF">GCM10007116_05070</name>
</gene>
<dbReference type="Pfam" id="PF03069">
    <property type="entry name" value="FmdA_AmdA"/>
    <property type="match status" value="2"/>
</dbReference>
<dbReference type="PANTHER" id="PTHR31891:SF1">
    <property type="entry name" value="FORMAMIDASE C869.04-RELATED"/>
    <property type="match status" value="1"/>
</dbReference>
<dbReference type="Proteomes" id="UP000616143">
    <property type="component" value="Unassembled WGS sequence"/>
</dbReference>
<evidence type="ECO:0000313" key="2">
    <source>
        <dbReference type="Proteomes" id="UP000616143"/>
    </source>
</evidence>
<evidence type="ECO:0000313" key="1">
    <source>
        <dbReference type="EMBL" id="GGT90263.1"/>
    </source>
</evidence>
<organism evidence="1 2">
    <name type="scientific">Sulfodiicoccus acidiphilus</name>
    <dbReference type="NCBI Taxonomy" id="1670455"/>
    <lineage>
        <taxon>Archaea</taxon>
        <taxon>Thermoproteota</taxon>
        <taxon>Thermoprotei</taxon>
        <taxon>Sulfolobales</taxon>
        <taxon>Sulfolobaceae</taxon>
        <taxon>Sulfodiicoccus</taxon>
    </lineage>
</organism>
<proteinExistence type="predicted"/>
<reference evidence="1" key="1">
    <citation type="journal article" date="2014" name="Int. J. Syst. Evol. Microbiol.">
        <title>Complete genome sequence of Corynebacterium casei LMG S-19264T (=DSM 44701T), isolated from a smear-ripened cheese.</title>
        <authorList>
            <consortium name="US DOE Joint Genome Institute (JGI-PGF)"/>
            <person name="Walter F."/>
            <person name="Albersmeier A."/>
            <person name="Kalinowski J."/>
            <person name="Ruckert C."/>
        </authorList>
    </citation>
    <scope>NUCLEOTIDE SEQUENCE</scope>
    <source>
        <strain evidence="1">JCM 31740</strain>
    </source>
</reference>
<accession>A0A830GXD1</accession>